<feature type="coiled-coil region" evidence="1">
    <location>
        <begin position="67"/>
        <end position="94"/>
    </location>
</feature>
<proteinExistence type="predicted"/>
<dbReference type="PATRIC" id="fig|997761.3.peg.4813"/>
<dbReference type="RefSeq" id="WP_014651885.1">
    <property type="nucleotide sequence ID" value="NC_017672.3"/>
</dbReference>
<gene>
    <name evidence="2" type="ORF">B2K_24270</name>
</gene>
<dbReference type="OrthoDB" id="2066200at2"/>
<evidence type="ECO:0000256" key="1">
    <source>
        <dbReference type="SAM" id="Coils"/>
    </source>
</evidence>
<accession>I0BN16</accession>
<protein>
    <recommendedName>
        <fullName evidence="4">Zinc ribbon domain-containing protein</fullName>
    </recommendedName>
</protein>
<evidence type="ECO:0000313" key="3">
    <source>
        <dbReference type="Proteomes" id="UP000007392"/>
    </source>
</evidence>
<dbReference type="EMBL" id="CP003422">
    <property type="protein sequence ID" value="AFH63763.1"/>
    <property type="molecule type" value="Genomic_DNA"/>
</dbReference>
<sequence>MRMSFFDKVKQSAAEAARLAQMTLEVTKLQTQISSREKEVERKQLLAGQAALDAYKAGDLKAAERVVAAQSASILALQKEVQRLQSRILSLKNEKLCPCGSHLPQHALFCSRCGHKFTGGTSALPGEGGRDPL</sequence>
<evidence type="ECO:0008006" key="4">
    <source>
        <dbReference type="Google" id="ProtNLM"/>
    </source>
</evidence>
<reference evidence="2 3" key="1">
    <citation type="submission" date="2013-06" db="EMBL/GenBank/DDBJ databases">
        <title>Complete genome sequence of Paenibacillus mucilaginosus K02.</title>
        <authorList>
            <person name="Xiao B."/>
            <person name="Sun L."/>
            <person name="Xiao L."/>
            <person name="Lian B."/>
        </authorList>
    </citation>
    <scope>NUCLEOTIDE SEQUENCE [LARGE SCALE GENOMIC DNA]</scope>
    <source>
        <strain evidence="2 3">K02</strain>
    </source>
</reference>
<name>I0BN16_9BACL</name>
<evidence type="ECO:0000313" key="2">
    <source>
        <dbReference type="EMBL" id="AFH63763.1"/>
    </source>
</evidence>
<dbReference type="Proteomes" id="UP000007392">
    <property type="component" value="Chromosome"/>
</dbReference>
<dbReference type="KEGG" id="pmw:B2K_24270"/>
<dbReference type="AlphaFoldDB" id="I0BN16"/>
<organism evidence="2 3">
    <name type="scientific">Paenibacillus mucilaginosus K02</name>
    <dbReference type="NCBI Taxonomy" id="997761"/>
    <lineage>
        <taxon>Bacteria</taxon>
        <taxon>Bacillati</taxon>
        <taxon>Bacillota</taxon>
        <taxon>Bacilli</taxon>
        <taxon>Bacillales</taxon>
        <taxon>Paenibacillaceae</taxon>
        <taxon>Paenibacillus</taxon>
    </lineage>
</organism>
<dbReference type="HOGENOM" id="CLU_117098_0_0_9"/>
<keyword evidence="1" id="KW-0175">Coiled coil</keyword>